<evidence type="ECO:0000313" key="2">
    <source>
        <dbReference type="EMBL" id="MDI2090171.1"/>
    </source>
</evidence>
<feature type="transmembrane region" description="Helical" evidence="1">
    <location>
        <begin position="186"/>
        <end position="205"/>
    </location>
</feature>
<dbReference type="EMBL" id="JASBAO010000001">
    <property type="protein sequence ID" value="MDI2090171.1"/>
    <property type="molecule type" value="Genomic_DNA"/>
</dbReference>
<evidence type="ECO:0000313" key="3">
    <source>
        <dbReference type="Proteomes" id="UP001431634"/>
    </source>
</evidence>
<organism evidence="2 3">
    <name type="scientific">Commensalibacter oyaizuii</name>
    <dbReference type="NCBI Taxonomy" id="3043873"/>
    <lineage>
        <taxon>Bacteria</taxon>
        <taxon>Pseudomonadati</taxon>
        <taxon>Pseudomonadota</taxon>
        <taxon>Alphaproteobacteria</taxon>
        <taxon>Acetobacterales</taxon>
        <taxon>Acetobacteraceae</taxon>
    </lineage>
</organism>
<keyword evidence="1" id="KW-1133">Transmembrane helix</keyword>
<sequence>MKTQFIPGKPVTTTNFQSAQPLGVGGQLVLEHWEALYQILYHEVGPQCAGLLLEPVIDRQRGEVDWYLPSGLQTIKTNLDPNVNIIEQAHSLINQGRMVAQRLMQSADVEQQQKGALLQQALTYPSDNHIITTPYGPAIVSWGHQSQELDAKDKFVAAKGDGHAVQTMTILPPPELPIKGQGLLSLWPWIAGLILLLLLIFLPWWTGIIPIPYCRYYWLGPVILLLILLPVIGILLKNYYSRSQVPNVIRK</sequence>
<dbReference type="Proteomes" id="UP001431634">
    <property type="component" value="Unassembled WGS sequence"/>
</dbReference>
<proteinExistence type="predicted"/>
<keyword evidence="3" id="KW-1185">Reference proteome</keyword>
<protein>
    <submittedName>
        <fullName evidence="2">Uncharacterized protein</fullName>
    </submittedName>
</protein>
<name>A0ABT6PZ91_9PROT</name>
<keyword evidence="1" id="KW-0812">Transmembrane</keyword>
<keyword evidence="1" id="KW-0472">Membrane</keyword>
<evidence type="ECO:0000256" key="1">
    <source>
        <dbReference type="SAM" id="Phobius"/>
    </source>
</evidence>
<accession>A0ABT6PZ91</accession>
<dbReference type="RefSeq" id="WP_281447322.1">
    <property type="nucleotide sequence ID" value="NZ_JASBAO010000001.1"/>
</dbReference>
<gene>
    <name evidence="2" type="ORF">QJV27_02040</name>
</gene>
<comment type="caution">
    <text evidence="2">The sequence shown here is derived from an EMBL/GenBank/DDBJ whole genome shotgun (WGS) entry which is preliminary data.</text>
</comment>
<feature type="transmembrane region" description="Helical" evidence="1">
    <location>
        <begin position="217"/>
        <end position="236"/>
    </location>
</feature>
<reference evidence="2" key="1">
    <citation type="submission" date="2023-05" db="EMBL/GenBank/DDBJ databases">
        <title>Whole genome sequence of Commensalibacter sp.</title>
        <authorList>
            <person name="Charoenyingcharoen P."/>
            <person name="Yukphan P."/>
        </authorList>
    </citation>
    <scope>NUCLEOTIDE SEQUENCE</scope>
    <source>
        <strain evidence="2">TBRC 16381</strain>
    </source>
</reference>